<evidence type="ECO:0000256" key="1">
    <source>
        <dbReference type="SAM" id="MobiDB-lite"/>
    </source>
</evidence>
<dbReference type="RefSeq" id="WP_386803302.1">
    <property type="nucleotide sequence ID" value="NZ_JBHTMU010000016.1"/>
</dbReference>
<protein>
    <submittedName>
        <fullName evidence="2">Uncharacterized protein</fullName>
    </submittedName>
</protein>
<feature type="region of interest" description="Disordered" evidence="1">
    <location>
        <begin position="117"/>
        <end position="141"/>
    </location>
</feature>
<accession>A0ABW3ZI62</accession>
<name>A0ABW3ZI62_9RHOB</name>
<reference evidence="3" key="1">
    <citation type="journal article" date="2019" name="Int. J. Syst. Evol. Microbiol.">
        <title>The Global Catalogue of Microorganisms (GCM) 10K type strain sequencing project: providing services to taxonomists for standard genome sequencing and annotation.</title>
        <authorList>
            <consortium name="The Broad Institute Genomics Platform"/>
            <consortium name="The Broad Institute Genome Sequencing Center for Infectious Disease"/>
            <person name="Wu L."/>
            <person name="Ma J."/>
        </authorList>
    </citation>
    <scope>NUCLEOTIDE SEQUENCE [LARGE SCALE GENOMIC DNA]</scope>
    <source>
        <strain evidence="3">CCUG 62953</strain>
    </source>
</reference>
<dbReference type="EMBL" id="JBHTMU010000016">
    <property type="protein sequence ID" value="MFD1342860.1"/>
    <property type="molecule type" value="Genomic_DNA"/>
</dbReference>
<proteinExistence type="predicted"/>
<gene>
    <name evidence="2" type="ORF">ACFQ4E_10550</name>
</gene>
<dbReference type="Proteomes" id="UP001597135">
    <property type="component" value="Unassembled WGS sequence"/>
</dbReference>
<comment type="caution">
    <text evidence="2">The sequence shown here is derived from an EMBL/GenBank/DDBJ whole genome shotgun (WGS) entry which is preliminary data.</text>
</comment>
<evidence type="ECO:0000313" key="3">
    <source>
        <dbReference type="Proteomes" id="UP001597135"/>
    </source>
</evidence>
<feature type="compositionally biased region" description="Acidic residues" evidence="1">
    <location>
        <begin position="117"/>
        <end position="132"/>
    </location>
</feature>
<keyword evidence="3" id="KW-1185">Reference proteome</keyword>
<evidence type="ECO:0000313" key="2">
    <source>
        <dbReference type="EMBL" id="MFD1342860.1"/>
    </source>
</evidence>
<sequence length="141" mass="14805">MPFRFFSWNSAPTPVSNGPVAQSGDAIDESFSNAADGLGDGFLGKTIGSLLTMTGETASDSAWTMQGMLNGETGLLEGTSDLATSVPRQITDTANDQLNAQDGLGQQLMDALTLSDDDDHDAYAEDDEDDADIDHGELIIS</sequence>
<organism evidence="2 3">
    <name type="scientific">Litorisediminicola beolgyonensis</name>
    <dbReference type="NCBI Taxonomy" id="1173614"/>
    <lineage>
        <taxon>Bacteria</taxon>
        <taxon>Pseudomonadati</taxon>
        <taxon>Pseudomonadota</taxon>
        <taxon>Alphaproteobacteria</taxon>
        <taxon>Rhodobacterales</taxon>
        <taxon>Paracoccaceae</taxon>
        <taxon>Litorisediminicola</taxon>
    </lineage>
</organism>